<reference evidence="1" key="1">
    <citation type="submission" date="2019-07" db="EMBL/GenBank/DDBJ databases">
        <title>Annotation for the trematode Paragonimus miyazaki's.</title>
        <authorList>
            <person name="Choi Y.-J."/>
        </authorList>
    </citation>
    <scope>NUCLEOTIDE SEQUENCE</scope>
    <source>
        <strain evidence="1">Japan</strain>
    </source>
</reference>
<protein>
    <submittedName>
        <fullName evidence="1">Uncharacterized protein</fullName>
    </submittedName>
</protein>
<proteinExistence type="predicted"/>
<dbReference type="AlphaFoldDB" id="A0A8S9YAH2"/>
<name>A0A8S9YAH2_9TREM</name>
<sequence>MDSSISTIIPGDERSLSNCVFFQMSRQRTRVYLHEHVDFEHLFRIGYFCSRLSQTQLDAHVHTHTTTTTTTTTVATNVINHIGFATVKGIAVKQKETCGSLIKKQIS</sequence>
<evidence type="ECO:0000313" key="1">
    <source>
        <dbReference type="EMBL" id="KAF7233002.1"/>
    </source>
</evidence>
<keyword evidence="2" id="KW-1185">Reference proteome</keyword>
<dbReference type="EMBL" id="JTDE01021385">
    <property type="protein sequence ID" value="KAF7233002.1"/>
    <property type="molecule type" value="Genomic_DNA"/>
</dbReference>
<comment type="caution">
    <text evidence="1">The sequence shown here is derived from an EMBL/GenBank/DDBJ whole genome shotgun (WGS) entry which is preliminary data.</text>
</comment>
<dbReference type="Proteomes" id="UP000822476">
    <property type="component" value="Unassembled WGS sequence"/>
</dbReference>
<evidence type="ECO:0000313" key="2">
    <source>
        <dbReference type="Proteomes" id="UP000822476"/>
    </source>
</evidence>
<gene>
    <name evidence="1" type="ORF">EG68_03846</name>
</gene>
<organism evidence="1 2">
    <name type="scientific">Paragonimus skrjabini miyazakii</name>
    <dbReference type="NCBI Taxonomy" id="59628"/>
    <lineage>
        <taxon>Eukaryota</taxon>
        <taxon>Metazoa</taxon>
        <taxon>Spiralia</taxon>
        <taxon>Lophotrochozoa</taxon>
        <taxon>Platyhelminthes</taxon>
        <taxon>Trematoda</taxon>
        <taxon>Digenea</taxon>
        <taxon>Plagiorchiida</taxon>
        <taxon>Troglotremata</taxon>
        <taxon>Troglotrematidae</taxon>
        <taxon>Paragonimus</taxon>
    </lineage>
</organism>
<accession>A0A8S9YAH2</accession>